<reference evidence="2 3" key="1">
    <citation type="submission" date="2024-05" db="EMBL/GenBank/DDBJ databases">
        <title>A draft genome resource for the thread blight pathogen Marasmius tenuissimus strain MS-2.</title>
        <authorList>
            <person name="Yulfo-Soto G.E."/>
            <person name="Baruah I.K."/>
            <person name="Amoako-Attah I."/>
            <person name="Bukari Y."/>
            <person name="Meinhardt L.W."/>
            <person name="Bailey B.A."/>
            <person name="Cohen S.P."/>
        </authorList>
    </citation>
    <scope>NUCLEOTIDE SEQUENCE [LARGE SCALE GENOMIC DNA]</scope>
    <source>
        <strain evidence="2 3">MS-2</strain>
    </source>
</reference>
<dbReference type="Proteomes" id="UP001437256">
    <property type="component" value="Unassembled WGS sequence"/>
</dbReference>
<keyword evidence="3" id="KW-1185">Reference proteome</keyword>
<accession>A0ABR3A4G9</accession>
<comment type="caution">
    <text evidence="2">The sequence shown here is derived from an EMBL/GenBank/DDBJ whole genome shotgun (WGS) entry which is preliminary data.</text>
</comment>
<dbReference type="SUPFAM" id="SSF53474">
    <property type="entry name" value="alpha/beta-Hydrolases"/>
    <property type="match status" value="1"/>
</dbReference>
<dbReference type="Gene3D" id="3.40.50.1820">
    <property type="entry name" value="alpha/beta hydrolase"/>
    <property type="match status" value="1"/>
</dbReference>
<dbReference type="InterPro" id="IPR000073">
    <property type="entry name" value="AB_hydrolase_1"/>
</dbReference>
<evidence type="ECO:0000259" key="1">
    <source>
        <dbReference type="Pfam" id="PF12697"/>
    </source>
</evidence>
<proteinExistence type="predicted"/>
<evidence type="ECO:0000313" key="3">
    <source>
        <dbReference type="Proteomes" id="UP001437256"/>
    </source>
</evidence>
<name>A0ABR3A4G9_9AGAR</name>
<feature type="domain" description="AB hydrolase-1" evidence="1">
    <location>
        <begin position="40"/>
        <end position="315"/>
    </location>
</feature>
<organism evidence="2 3">
    <name type="scientific">Marasmius tenuissimus</name>
    <dbReference type="NCBI Taxonomy" id="585030"/>
    <lineage>
        <taxon>Eukaryota</taxon>
        <taxon>Fungi</taxon>
        <taxon>Dikarya</taxon>
        <taxon>Basidiomycota</taxon>
        <taxon>Agaricomycotina</taxon>
        <taxon>Agaricomycetes</taxon>
        <taxon>Agaricomycetidae</taxon>
        <taxon>Agaricales</taxon>
        <taxon>Marasmiineae</taxon>
        <taxon>Marasmiaceae</taxon>
        <taxon>Marasmius</taxon>
    </lineage>
</organism>
<dbReference type="InterPro" id="IPR029058">
    <property type="entry name" value="AB_hydrolase_fold"/>
</dbReference>
<sequence length="335" mass="37253">MGDVDHTATADDASEKFLTLSDGRTLAYSDNGDRTSSTMVIFLHGLFGVGRADHVLGVFKEKKYHIVNPTLPGFGLSSPRDKTVPYAVAITRTMTALIDHLHPNDPNLRIYVGGGSYGTVPAQILYGLPFDVFPYGRNIVGCLLGAPCSPFKYDKNYTQGMTWTNWISVGPPSQILPFNLIQRLAAKGVEFKVTSVEKAEGLLRKMLFDTATEAEKAAFAAWKEREGIPDGQWERKMAENMMKSFATTWDGFIETSDVLHSDWGFAPNLLDEEHTTRPLMIVASTKDPLGPHMATWMSENYKNSTLKWLDGGHIAGAYAMNELYEELFEKVERVD</sequence>
<protein>
    <recommendedName>
        <fullName evidence="1">AB hydrolase-1 domain-containing protein</fullName>
    </recommendedName>
</protein>
<dbReference type="EMBL" id="JBBXMP010000016">
    <property type="protein sequence ID" value="KAL0068886.1"/>
    <property type="molecule type" value="Genomic_DNA"/>
</dbReference>
<dbReference type="Pfam" id="PF12697">
    <property type="entry name" value="Abhydrolase_6"/>
    <property type="match status" value="1"/>
</dbReference>
<evidence type="ECO:0000313" key="2">
    <source>
        <dbReference type="EMBL" id="KAL0068886.1"/>
    </source>
</evidence>
<gene>
    <name evidence="2" type="ORF">AAF712_004217</name>
</gene>